<gene>
    <name evidence="2" type="ORF">Baya_14939</name>
</gene>
<evidence type="ECO:0000313" key="3">
    <source>
        <dbReference type="Proteomes" id="UP000319801"/>
    </source>
</evidence>
<dbReference type="EMBL" id="VCAZ01000190">
    <property type="protein sequence ID" value="TTE66783.1"/>
    <property type="molecule type" value="Genomic_DNA"/>
</dbReference>
<sequence>MFALRRKMAGGTKNFDQRRGVSHETEEKADKLTVGWDCPLYVVRSLPGDTPVKLRSPGVVAFKLRITMKRGRSRGDPRGTQQRGAILPGSDSDLSAALKTDTASVEVHLNKLGHLEPW</sequence>
<dbReference type="Proteomes" id="UP000319801">
    <property type="component" value="Unassembled WGS sequence"/>
</dbReference>
<organism evidence="2 3">
    <name type="scientific">Bagarius yarrelli</name>
    <name type="common">Goonch</name>
    <name type="synonym">Bagrus yarrelli</name>
    <dbReference type="NCBI Taxonomy" id="175774"/>
    <lineage>
        <taxon>Eukaryota</taxon>
        <taxon>Metazoa</taxon>
        <taxon>Chordata</taxon>
        <taxon>Craniata</taxon>
        <taxon>Vertebrata</taxon>
        <taxon>Euteleostomi</taxon>
        <taxon>Actinopterygii</taxon>
        <taxon>Neopterygii</taxon>
        <taxon>Teleostei</taxon>
        <taxon>Ostariophysi</taxon>
        <taxon>Siluriformes</taxon>
        <taxon>Sisoridae</taxon>
        <taxon>Sisorinae</taxon>
        <taxon>Bagarius</taxon>
    </lineage>
</organism>
<reference evidence="2 3" key="1">
    <citation type="journal article" date="2019" name="Genome Biol. Evol.">
        <title>Whole-Genome Sequencing of the Giant Devil Catfish, Bagarius yarrelli.</title>
        <authorList>
            <person name="Jiang W."/>
            <person name="Lv Y."/>
            <person name="Cheng L."/>
            <person name="Yang K."/>
            <person name="Chao B."/>
            <person name="Wang X."/>
            <person name="Li Y."/>
            <person name="Pan X."/>
            <person name="You X."/>
            <person name="Zhang Y."/>
            <person name="Yang J."/>
            <person name="Li J."/>
            <person name="Zhang X."/>
            <person name="Liu S."/>
            <person name="Sun C."/>
            <person name="Yang J."/>
            <person name="Shi Q."/>
        </authorList>
    </citation>
    <scope>NUCLEOTIDE SEQUENCE [LARGE SCALE GENOMIC DNA]</scope>
    <source>
        <strain evidence="2">JWS20170419001</strain>
        <tissue evidence="2">Muscle</tissue>
    </source>
</reference>
<evidence type="ECO:0000313" key="2">
    <source>
        <dbReference type="EMBL" id="TTE66783.1"/>
    </source>
</evidence>
<feature type="region of interest" description="Disordered" evidence="1">
    <location>
        <begin position="70"/>
        <end position="93"/>
    </location>
</feature>
<feature type="region of interest" description="Disordered" evidence="1">
    <location>
        <begin position="1"/>
        <end position="28"/>
    </location>
</feature>
<proteinExistence type="predicted"/>
<protein>
    <submittedName>
        <fullName evidence="2">Uncharacterized protein</fullName>
    </submittedName>
</protein>
<feature type="compositionally biased region" description="Basic and acidic residues" evidence="1">
    <location>
        <begin position="15"/>
        <end position="28"/>
    </location>
</feature>
<keyword evidence="3" id="KW-1185">Reference proteome</keyword>
<name>A0A556VAC5_BAGYA</name>
<accession>A0A556VAC5</accession>
<comment type="caution">
    <text evidence="2">The sequence shown here is derived from an EMBL/GenBank/DDBJ whole genome shotgun (WGS) entry which is preliminary data.</text>
</comment>
<dbReference type="AlphaFoldDB" id="A0A556VAC5"/>
<evidence type="ECO:0000256" key="1">
    <source>
        <dbReference type="SAM" id="MobiDB-lite"/>
    </source>
</evidence>